<organism evidence="2 3">
    <name type="scientific">Herbaspirillum rubrisubalbicans Os34</name>
    <dbReference type="NCBI Taxonomy" id="1235827"/>
    <lineage>
        <taxon>Bacteria</taxon>
        <taxon>Pseudomonadati</taxon>
        <taxon>Pseudomonadota</taxon>
        <taxon>Betaproteobacteria</taxon>
        <taxon>Burkholderiales</taxon>
        <taxon>Oxalobacteraceae</taxon>
        <taxon>Herbaspirillum</taxon>
    </lineage>
</organism>
<dbReference type="PIRSF" id="PIRSF013171">
    <property type="entry name" value="Pur_nuclsid_perm"/>
    <property type="match status" value="1"/>
</dbReference>
<dbReference type="GO" id="GO:0009116">
    <property type="term" value="P:nucleoside metabolic process"/>
    <property type="evidence" value="ECO:0007669"/>
    <property type="project" value="InterPro"/>
</dbReference>
<evidence type="ECO:0000256" key="1">
    <source>
        <dbReference type="SAM" id="SignalP"/>
    </source>
</evidence>
<dbReference type="Pfam" id="PF06516">
    <property type="entry name" value="NUP"/>
    <property type="match status" value="1"/>
</dbReference>
<proteinExistence type="predicted"/>
<dbReference type="GO" id="GO:0055085">
    <property type="term" value="P:transmembrane transport"/>
    <property type="evidence" value="ECO:0007669"/>
    <property type="project" value="InterPro"/>
</dbReference>
<name>A0A6M3ZS30_9BURK</name>
<accession>A0A6M3ZS30</accession>
<protein>
    <submittedName>
        <fullName evidence="2">Purine nucleoside permease</fullName>
    </submittedName>
</protein>
<feature type="chain" id="PRO_5027017638" evidence="1">
    <location>
        <begin position="31"/>
        <end position="348"/>
    </location>
</feature>
<dbReference type="Gene3D" id="3.40.50.1580">
    <property type="entry name" value="Nucleoside phosphorylase domain"/>
    <property type="match status" value="1"/>
</dbReference>
<feature type="signal peptide" evidence="1">
    <location>
        <begin position="1"/>
        <end position="30"/>
    </location>
</feature>
<dbReference type="GO" id="GO:0003824">
    <property type="term" value="F:catalytic activity"/>
    <property type="evidence" value="ECO:0007669"/>
    <property type="project" value="InterPro"/>
</dbReference>
<sequence length="348" mass="38074">MRLSRLSRPLRQAGAALALLALAWGQGATAADAPRPVKVMVLSMFKPEAQHWLEHWGNTEQIVIPGLGADNPVYCRQDGACLAILGMGHANAAASTMALTLSPRLDLRHTYFIIAGIAGINPDYGTLGTATWAAYAVDFGLQWELDAREIPRNWRGGYLGINTRDPNQKPPLDYRTEVFQLDAALQQAAYRLSREVVLRDDEQAARYRANYTQAVARAKPQVTRCDTVSSDTWFSGHRLSQRATQWTGLLTDGRGQYCTAQQEDNATLEALRRAGAEGLVNPARVALLRTGSDFDRPPPGLSNATNLLNFETQGGFAIATENLYRAGSPLVEAIVSDWARWSQGVPAQ</sequence>
<dbReference type="PANTHER" id="PTHR38643">
    <property type="entry name" value="PURINE NUCLEOSIDE PERMEASE C285.05-RELATED"/>
    <property type="match status" value="1"/>
</dbReference>
<dbReference type="Proteomes" id="UP000501648">
    <property type="component" value="Chromosome"/>
</dbReference>
<keyword evidence="1" id="KW-0732">Signal</keyword>
<dbReference type="InterPro" id="IPR035994">
    <property type="entry name" value="Nucleoside_phosphorylase_sf"/>
</dbReference>
<evidence type="ECO:0000313" key="2">
    <source>
        <dbReference type="EMBL" id="QJQ01063.1"/>
    </source>
</evidence>
<dbReference type="EMBL" id="CP008956">
    <property type="protein sequence ID" value="QJQ01063.1"/>
    <property type="molecule type" value="Genomic_DNA"/>
</dbReference>
<reference evidence="2 3" key="1">
    <citation type="journal article" date="2012" name="J. Bacteriol.">
        <title>Genome sequence of the pathogenic Herbaspirillum seropedicae strain Os34, isolated from rice roots.</title>
        <authorList>
            <person name="Ye W."/>
            <person name="Ye S."/>
            <person name="Liu J."/>
            <person name="Chang S."/>
            <person name="Chen M."/>
            <person name="Zhu B."/>
            <person name="Guo L."/>
            <person name="An Q."/>
        </authorList>
    </citation>
    <scope>NUCLEOTIDE SEQUENCE [LARGE SCALE GENOMIC DNA]</scope>
    <source>
        <strain evidence="2 3">Os34</strain>
    </source>
</reference>
<evidence type="ECO:0000313" key="3">
    <source>
        <dbReference type="Proteomes" id="UP000501648"/>
    </source>
</evidence>
<gene>
    <name evidence="2" type="ORF">C798_12700</name>
</gene>
<dbReference type="PANTHER" id="PTHR38643:SF1">
    <property type="entry name" value="PURINE NUCLEOSIDE PERMEASE C285.05-RELATED"/>
    <property type="match status" value="1"/>
</dbReference>
<dbReference type="AlphaFoldDB" id="A0A6M3ZS30"/>
<dbReference type="RefSeq" id="WP_017453401.1">
    <property type="nucleotide sequence ID" value="NZ_CP008956.1"/>
</dbReference>
<dbReference type="InterPro" id="IPR009486">
    <property type="entry name" value="Pur_nuclsid_perm"/>
</dbReference>